<dbReference type="KEGG" id="zpr:ZPR_1034"/>
<evidence type="ECO:0000313" key="1">
    <source>
        <dbReference type="EMBL" id="ADF51379.1"/>
    </source>
</evidence>
<accession>D5BHZ1</accession>
<gene>
    <name evidence="1" type="ordered locus">ZPR_1034</name>
</gene>
<dbReference type="AlphaFoldDB" id="D5BHZ1"/>
<reference evidence="1 2" key="1">
    <citation type="journal article" date="2010" name="BMC Genomics">
        <title>The complete genome of Zunongwangia profunda SM-A87 reveals its adaptation to the deep-sea environment and ecological role in sedimentary organic nitrogen degradation.</title>
        <authorList>
            <person name="Qin Q.L."/>
            <person name="Zhang X.Y."/>
            <person name="Wang X.M."/>
            <person name="Liu G.M."/>
            <person name="Chen X.L."/>
            <person name="Xie B.B."/>
            <person name="Dang H.Y."/>
            <person name="Zhou B.C."/>
            <person name="Yu J."/>
            <person name="Zhang Y.Z."/>
        </authorList>
    </citation>
    <scope>NUCLEOTIDE SEQUENCE [LARGE SCALE GENOMIC DNA]</scope>
    <source>
        <strain evidence="2">DSM 18752 / CCTCC AB 206139 / SM-A87</strain>
    </source>
</reference>
<dbReference type="HOGENOM" id="CLU_3384561_0_0_10"/>
<evidence type="ECO:0000313" key="2">
    <source>
        <dbReference type="Proteomes" id="UP000001654"/>
    </source>
</evidence>
<proteinExistence type="predicted"/>
<protein>
    <submittedName>
        <fullName evidence="1">Uncharacterized protein</fullName>
    </submittedName>
</protein>
<name>D5BHZ1_ZUNPS</name>
<dbReference type="Proteomes" id="UP000001654">
    <property type="component" value="Chromosome"/>
</dbReference>
<sequence length="33" mass="3879">MLQQRKKTNNQATTIMQKELVSNKNTYLKKPLS</sequence>
<dbReference type="EMBL" id="CP001650">
    <property type="protein sequence ID" value="ADF51379.1"/>
    <property type="molecule type" value="Genomic_DNA"/>
</dbReference>
<keyword evidence="2" id="KW-1185">Reference proteome</keyword>
<organism evidence="1 2">
    <name type="scientific">Zunongwangia profunda (strain DSM 18752 / CCTCC AB 206139 / SM-A87)</name>
    <name type="common">Wangia profunda</name>
    <dbReference type="NCBI Taxonomy" id="655815"/>
    <lineage>
        <taxon>Bacteria</taxon>
        <taxon>Pseudomonadati</taxon>
        <taxon>Bacteroidota</taxon>
        <taxon>Flavobacteriia</taxon>
        <taxon>Flavobacteriales</taxon>
        <taxon>Flavobacteriaceae</taxon>
        <taxon>Zunongwangia</taxon>
    </lineage>
</organism>